<dbReference type="HOGENOM" id="CLU_014015_2_0_10"/>
<dbReference type="PANTHER" id="PTHR12001">
    <property type="entry name" value="GERANYLGERANYL PYROPHOSPHATE SYNTHASE"/>
    <property type="match status" value="1"/>
</dbReference>
<evidence type="ECO:0000256" key="6">
    <source>
        <dbReference type="RuleBase" id="RU004466"/>
    </source>
</evidence>
<dbReference type="InterPro" id="IPR008949">
    <property type="entry name" value="Isoprenoid_synthase_dom_sf"/>
</dbReference>
<dbReference type="Proteomes" id="UP000000723">
    <property type="component" value="Chromosome"/>
</dbReference>
<reference evidence="8" key="1">
    <citation type="journal article" date="2008" name="Science">
        <title>Genome of an endosymbiont coupling N2 fixation to cellulolysis within RT protist cells in termite gut.</title>
        <authorList>
            <person name="Hongoh Y."/>
            <person name="Sharma V.K."/>
            <person name="Prakash T."/>
            <person name="Noda S."/>
            <person name="Toh H."/>
            <person name="Taylor T.D."/>
            <person name="Kudo T."/>
            <person name="Sakaki Y."/>
            <person name="Toyoda A."/>
            <person name="Hattori M."/>
            <person name="Ohkuma M."/>
        </authorList>
    </citation>
    <scope>NUCLEOTIDE SEQUENCE [LARGE SCALE GENOMIC DNA]</scope>
</reference>
<keyword evidence="8" id="KW-1185">Reference proteome</keyword>
<evidence type="ECO:0000256" key="2">
    <source>
        <dbReference type="ARBA" id="ARBA00006706"/>
    </source>
</evidence>
<evidence type="ECO:0000256" key="5">
    <source>
        <dbReference type="ARBA" id="ARBA00022842"/>
    </source>
</evidence>
<dbReference type="PROSITE" id="PS00444">
    <property type="entry name" value="POLYPRENYL_SYNTHASE_2"/>
    <property type="match status" value="1"/>
</dbReference>
<dbReference type="STRING" id="511995.CFPG_269"/>
<sequence>MLIICLMLQFITKPVQKELDAFDKLYTNILHVPISEFQYMLNFILKKKGKRIRPIILILSAKLCGEPTIKTIEYAVILELLHVATLIHDDVVDNAVLRRGNPSVMAKFGNQAAVLLGDYILSKAIKQGIETKNFAILQVLTHLAQNLCEGELTQLIFSSKKIIDENHYFEIIRKKTAILFSVCSKIGALSVNADVKKNKTLQLIGEYLGICFQIRDDLLDYLDSEKIGKPTKNDIKEGKITLPLIYALKTAPKAKSKPMMLIIKKQDFSSENVQQLINFTKEQKGIEYAQEKMLKIKTNIIELLNYFPHSEAKKSMLRLVDYIIERKK</sequence>
<dbReference type="CDD" id="cd00685">
    <property type="entry name" value="Trans_IPPS_HT"/>
    <property type="match status" value="1"/>
</dbReference>
<dbReference type="AlphaFoldDB" id="B6YQR0"/>
<dbReference type="GO" id="GO:0008299">
    <property type="term" value="P:isoprenoid biosynthetic process"/>
    <property type="evidence" value="ECO:0007669"/>
    <property type="project" value="InterPro"/>
</dbReference>
<dbReference type="InterPro" id="IPR000092">
    <property type="entry name" value="Polyprenyl_synt"/>
</dbReference>
<organism evidence="7 8">
    <name type="scientific">Azobacteroides pseudotrichonymphae genomovar. CFP2</name>
    <dbReference type="NCBI Taxonomy" id="511995"/>
    <lineage>
        <taxon>Bacteria</taxon>
        <taxon>Pseudomonadati</taxon>
        <taxon>Bacteroidota</taxon>
        <taxon>Bacteroidia</taxon>
        <taxon>Bacteroidales</taxon>
        <taxon>Candidatus Azobacteroides</taxon>
    </lineage>
</organism>
<dbReference type="PROSITE" id="PS00723">
    <property type="entry name" value="POLYPRENYL_SYNTHASE_1"/>
    <property type="match status" value="1"/>
</dbReference>
<accession>B6YQR0</accession>
<evidence type="ECO:0000313" key="7">
    <source>
        <dbReference type="EMBL" id="BAG83532.1"/>
    </source>
</evidence>
<dbReference type="KEGG" id="aps:CFPG_269"/>
<dbReference type="EMBL" id="AP010656">
    <property type="protein sequence ID" value="BAG83532.1"/>
    <property type="molecule type" value="Genomic_DNA"/>
</dbReference>
<dbReference type="GO" id="GO:0004659">
    <property type="term" value="F:prenyltransferase activity"/>
    <property type="evidence" value="ECO:0007669"/>
    <property type="project" value="InterPro"/>
</dbReference>
<keyword evidence="3 6" id="KW-0808">Transferase</keyword>
<evidence type="ECO:0000256" key="1">
    <source>
        <dbReference type="ARBA" id="ARBA00001946"/>
    </source>
</evidence>
<evidence type="ECO:0000256" key="4">
    <source>
        <dbReference type="ARBA" id="ARBA00022723"/>
    </source>
</evidence>
<name>B6YQR0_AZOPC</name>
<comment type="similarity">
    <text evidence="2 6">Belongs to the FPP/GGPP synthase family.</text>
</comment>
<gene>
    <name evidence="7" type="ordered locus">CFPG_269</name>
</gene>
<dbReference type="PANTHER" id="PTHR12001:SF69">
    <property type="entry name" value="ALL TRANS-POLYPRENYL-DIPHOSPHATE SYNTHASE PDSS1"/>
    <property type="match status" value="1"/>
</dbReference>
<keyword evidence="4" id="KW-0479">Metal-binding</keyword>
<dbReference type="GO" id="GO:0046872">
    <property type="term" value="F:metal ion binding"/>
    <property type="evidence" value="ECO:0007669"/>
    <property type="project" value="UniProtKB-KW"/>
</dbReference>
<evidence type="ECO:0000256" key="3">
    <source>
        <dbReference type="ARBA" id="ARBA00022679"/>
    </source>
</evidence>
<dbReference type="OrthoDB" id="9805316at2"/>
<evidence type="ECO:0000313" key="8">
    <source>
        <dbReference type="Proteomes" id="UP000000723"/>
    </source>
</evidence>
<protein>
    <submittedName>
        <fullName evidence="7">Octaprenyl-diphosphate synthase</fullName>
    </submittedName>
</protein>
<proteinExistence type="inferred from homology"/>
<dbReference type="InterPro" id="IPR033749">
    <property type="entry name" value="Polyprenyl_synt_CS"/>
</dbReference>
<dbReference type="SFLD" id="SFLDS00005">
    <property type="entry name" value="Isoprenoid_Synthase_Type_I"/>
    <property type="match status" value="1"/>
</dbReference>
<dbReference type="Gene3D" id="1.10.600.10">
    <property type="entry name" value="Farnesyl Diphosphate Synthase"/>
    <property type="match status" value="1"/>
</dbReference>
<dbReference type="eggNOG" id="COG0142">
    <property type="taxonomic scope" value="Bacteria"/>
</dbReference>
<dbReference type="Pfam" id="PF00348">
    <property type="entry name" value="polyprenyl_synt"/>
    <property type="match status" value="1"/>
</dbReference>
<keyword evidence="5" id="KW-0460">Magnesium</keyword>
<comment type="cofactor">
    <cofactor evidence="1">
        <name>Mg(2+)</name>
        <dbReference type="ChEBI" id="CHEBI:18420"/>
    </cofactor>
</comment>
<dbReference type="SUPFAM" id="SSF48576">
    <property type="entry name" value="Terpenoid synthases"/>
    <property type="match status" value="1"/>
</dbReference>